<dbReference type="EMBL" id="JAWWZK010000016">
    <property type="protein sequence ID" value="MDX5038295.1"/>
    <property type="molecule type" value="Genomic_DNA"/>
</dbReference>
<dbReference type="AlphaFoldDB" id="A0AAW9DGV5"/>
<protein>
    <recommendedName>
        <fullName evidence="3">CbbX AAA lid domain-containing protein</fullName>
    </recommendedName>
</protein>
<evidence type="ECO:0000313" key="5">
    <source>
        <dbReference type="Proteomes" id="UP001270004"/>
    </source>
</evidence>
<evidence type="ECO:0000259" key="3">
    <source>
        <dbReference type="Pfam" id="PF17866"/>
    </source>
</evidence>
<dbReference type="PANTHER" id="PTHR43392:SF2">
    <property type="entry name" value="AAA-TYPE ATPASE FAMILY PROTEIN _ ANKYRIN REPEAT FAMILY PROTEIN"/>
    <property type="match status" value="1"/>
</dbReference>
<evidence type="ECO:0000256" key="1">
    <source>
        <dbReference type="ARBA" id="ARBA00022741"/>
    </source>
</evidence>
<accession>A0AAW9DGV5</accession>
<dbReference type="Proteomes" id="UP001270004">
    <property type="component" value="Unassembled WGS sequence"/>
</dbReference>
<gene>
    <name evidence="4" type="ORF">SHY70_08385</name>
</gene>
<evidence type="ECO:0000313" key="4">
    <source>
        <dbReference type="EMBL" id="MDX5038295.1"/>
    </source>
</evidence>
<dbReference type="Gene3D" id="3.40.50.300">
    <property type="entry name" value="P-loop containing nucleotide triphosphate hydrolases"/>
    <property type="match status" value="1"/>
</dbReference>
<dbReference type="SUPFAM" id="SSF52540">
    <property type="entry name" value="P-loop containing nucleoside triphosphate hydrolases"/>
    <property type="match status" value="1"/>
</dbReference>
<name>A0AAW9DGV5_STRSU</name>
<dbReference type="Pfam" id="PF17866">
    <property type="entry name" value="AAA_lid_6"/>
    <property type="match status" value="1"/>
</dbReference>
<feature type="domain" description="CbbX AAA lid" evidence="3">
    <location>
        <begin position="91"/>
        <end position="151"/>
    </location>
</feature>
<reference evidence="4" key="1">
    <citation type="submission" date="2023-11" db="EMBL/GenBank/DDBJ databases">
        <title>Antimicrobial resistance in invasive Streptococcus suis isolated in Spain and the associated genetic mechanisms.</title>
        <authorList>
            <person name="Uruen C."/>
            <person name="Arenas J.A."/>
        </authorList>
    </citation>
    <scope>NUCLEOTIDE SEQUENCE</scope>
    <source>
        <strain evidence="4">Ss_70</strain>
    </source>
</reference>
<dbReference type="GO" id="GO:0005524">
    <property type="term" value="F:ATP binding"/>
    <property type="evidence" value="ECO:0007669"/>
    <property type="project" value="UniProtKB-KW"/>
</dbReference>
<dbReference type="PANTHER" id="PTHR43392">
    <property type="entry name" value="AAA-TYPE ATPASE FAMILY PROTEIN / ANKYRIN REPEAT FAMILY PROTEIN"/>
    <property type="match status" value="1"/>
</dbReference>
<proteinExistence type="predicted"/>
<keyword evidence="1" id="KW-0547">Nucleotide-binding</keyword>
<dbReference type="InterPro" id="IPR041627">
    <property type="entry name" value="AAA_lid_6"/>
</dbReference>
<keyword evidence="2" id="KW-0067">ATP-binding</keyword>
<dbReference type="InterPro" id="IPR027417">
    <property type="entry name" value="P-loop_NTPase"/>
</dbReference>
<dbReference type="InterPro" id="IPR000641">
    <property type="entry name" value="CbxX/CfxQ"/>
</dbReference>
<dbReference type="RefSeq" id="WP_319444291.1">
    <property type="nucleotide sequence ID" value="NZ_JAWWZK010000016.1"/>
</dbReference>
<dbReference type="GO" id="GO:0016887">
    <property type="term" value="F:ATP hydrolysis activity"/>
    <property type="evidence" value="ECO:0007669"/>
    <property type="project" value="TreeGrafter"/>
</dbReference>
<dbReference type="Gene3D" id="1.10.8.60">
    <property type="match status" value="1"/>
</dbReference>
<organism evidence="4 5">
    <name type="scientific">Streptococcus suis</name>
    <dbReference type="NCBI Taxonomy" id="1307"/>
    <lineage>
        <taxon>Bacteria</taxon>
        <taxon>Bacillati</taxon>
        <taxon>Bacillota</taxon>
        <taxon>Bacilli</taxon>
        <taxon>Lactobacillales</taxon>
        <taxon>Streptococcaceae</taxon>
        <taxon>Streptococcus</taxon>
    </lineage>
</organism>
<dbReference type="InterPro" id="IPR050773">
    <property type="entry name" value="CbxX/CfxQ_RuBisCO_ESX"/>
</dbReference>
<dbReference type="PRINTS" id="PR00819">
    <property type="entry name" value="CBXCFQXSUPER"/>
</dbReference>
<sequence length="174" mass="20177">MKLYSLIPQSERDFANEAIPTIIQEMENRRNEVVVIFAGYKDLIHNFIGTNPGLQSRISKIIHFEDYSVDELYEIFRMMLSKKDYSIESSCEKVLRSHFSKVGTTEHFGNGRYVRKLIEASFYQQATRVMEKIGNRTLEETEMNVVIEADIKNAIQELSELESTQRLIVFGLQG</sequence>
<comment type="caution">
    <text evidence="4">The sequence shown here is derived from an EMBL/GenBank/DDBJ whole genome shotgun (WGS) entry which is preliminary data.</text>
</comment>
<evidence type="ECO:0000256" key="2">
    <source>
        <dbReference type="ARBA" id="ARBA00022840"/>
    </source>
</evidence>